<keyword evidence="2 8" id="KW-0396">Initiation factor</keyword>
<dbReference type="InterPro" id="IPR019814">
    <property type="entry name" value="Translation_initiation_fac_3_N"/>
</dbReference>
<evidence type="ECO:0000313" key="9">
    <source>
        <dbReference type="Proteomes" id="UP000076927"/>
    </source>
</evidence>
<dbReference type="Gene3D" id="3.30.110.10">
    <property type="entry name" value="Translation initiation factor 3 (IF-3), C-terminal domain"/>
    <property type="match status" value="1"/>
</dbReference>
<dbReference type="KEGG" id="pswu:SY83_16955"/>
<feature type="compositionally biased region" description="Basic and acidic residues" evidence="5">
    <location>
        <begin position="60"/>
        <end position="92"/>
    </location>
</feature>
<dbReference type="InterPro" id="IPR019815">
    <property type="entry name" value="Translation_initiation_fac_3_C"/>
</dbReference>
<evidence type="ECO:0000259" key="6">
    <source>
        <dbReference type="Pfam" id="PF00707"/>
    </source>
</evidence>
<sequence>MLMNEKIKASEVVLTGLQGEDLGMIRTTEALAIAKQNKADLVCTSMMSFPPPCRLMPRGSAKEEAQQAKKRQGEPKLKEIRLSPNIEDHDLETKREQAERILRSGDAVQLVVKLQGKEGQKGKELLEILIKDLRTAGKPKSGIQLSGKQAVVQLDPM</sequence>
<evidence type="ECO:0000259" key="7">
    <source>
        <dbReference type="Pfam" id="PF05198"/>
    </source>
</evidence>
<reference evidence="8 9" key="1">
    <citation type="submission" date="2015-01" db="EMBL/GenBank/DDBJ databases">
        <title>Paenibacillus swuensis/DY6/whole genome sequencing.</title>
        <authorList>
            <person name="Kim M.K."/>
            <person name="Srinivasan S."/>
            <person name="Lee J.-J."/>
        </authorList>
    </citation>
    <scope>NUCLEOTIDE SEQUENCE [LARGE SCALE GENOMIC DNA]</scope>
    <source>
        <strain evidence="8 9">DY6</strain>
    </source>
</reference>
<dbReference type="Pfam" id="PF00707">
    <property type="entry name" value="IF3_C"/>
    <property type="match status" value="1"/>
</dbReference>
<dbReference type="AlphaFoldDB" id="A0A172TKY4"/>
<dbReference type="PANTHER" id="PTHR10938:SF0">
    <property type="entry name" value="TRANSLATION INITIATION FACTOR IF-3, MITOCHONDRIAL"/>
    <property type="match status" value="1"/>
</dbReference>
<dbReference type="InterPro" id="IPR036788">
    <property type="entry name" value="T_IF-3_C_sf"/>
</dbReference>
<accession>A0A172TKY4</accession>
<dbReference type="GO" id="GO:0005737">
    <property type="term" value="C:cytoplasm"/>
    <property type="evidence" value="ECO:0007669"/>
    <property type="project" value="UniProtKB-ARBA"/>
</dbReference>
<evidence type="ECO:0000256" key="1">
    <source>
        <dbReference type="ARBA" id="ARBA00005439"/>
    </source>
</evidence>
<feature type="region of interest" description="Disordered" evidence="5">
    <location>
        <begin position="53"/>
        <end position="92"/>
    </location>
</feature>
<dbReference type="NCBIfam" id="TIGR00168">
    <property type="entry name" value="infC"/>
    <property type="match status" value="1"/>
</dbReference>
<dbReference type="OrthoDB" id="2899239at2"/>
<comment type="similarity">
    <text evidence="1">Belongs to the IF-3 family.</text>
</comment>
<evidence type="ECO:0000313" key="8">
    <source>
        <dbReference type="EMBL" id="ANE47690.1"/>
    </source>
</evidence>
<feature type="domain" description="Translation initiation factor 3 C-terminal" evidence="6">
    <location>
        <begin position="76"/>
        <end position="156"/>
    </location>
</feature>
<organism evidence="8 9">
    <name type="scientific">Paenibacillus swuensis</name>
    <dbReference type="NCBI Taxonomy" id="1178515"/>
    <lineage>
        <taxon>Bacteria</taxon>
        <taxon>Bacillati</taxon>
        <taxon>Bacillota</taxon>
        <taxon>Bacilli</taxon>
        <taxon>Bacillales</taxon>
        <taxon>Paenibacillaceae</taxon>
        <taxon>Paenibacillus</taxon>
    </lineage>
</organism>
<dbReference type="GO" id="GO:0043022">
    <property type="term" value="F:ribosome binding"/>
    <property type="evidence" value="ECO:0007669"/>
    <property type="project" value="TreeGrafter"/>
</dbReference>
<evidence type="ECO:0000256" key="4">
    <source>
        <dbReference type="NCBIfam" id="TIGR00168"/>
    </source>
</evidence>
<dbReference type="PATRIC" id="fig|1178515.4.peg.3411"/>
<name>A0A172TKY4_9BACL</name>
<dbReference type="EMBL" id="CP011388">
    <property type="protein sequence ID" value="ANE47690.1"/>
    <property type="molecule type" value="Genomic_DNA"/>
</dbReference>
<dbReference type="InterPro" id="IPR001288">
    <property type="entry name" value="Translation_initiation_fac_3"/>
</dbReference>
<evidence type="ECO:0000256" key="2">
    <source>
        <dbReference type="ARBA" id="ARBA00022540"/>
    </source>
</evidence>
<dbReference type="Pfam" id="PF05198">
    <property type="entry name" value="IF3_N"/>
    <property type="match status" value="1"/>
</dbReference>
<dbReference type="GO" id="GO:0032790">
    <property type="term" value="P:ribosome disassembly"/>
    <property type="evidence" value="ECO:0007669"/>
    <property type="project" value="TreeGrafter"/>
</dbReference>
<keyword evidence="3" id="KW-0648">Protein biosynthesis</keyword>
<dbReference type="RefSeq" id="WP_068608636.1">
    <property type="nucleotide sequence ID" value="NZ_CP011388.1"/>
</dbReference>
<gene>
    <name evidence="8" type="ORF">SY83_16955</name>
</gene>
<dbReference type="PANTHER" id="PTHR10938">
    <property type="entry name" value="TRANSLATION INITIATION FACTOR IF-3"/>
    <property type="match status" value="1"/>
</dbReference>
<dbReference type="InterPro" id="IPR036787">
    <property type="entry name" value="T_IF-3_N_sf"/>
</dbReference>
<proteinExistence type="inferred from homology"/>
<dbReference type="Proteomes" id="UP000076927">
    <property type="component" value="Chromosome"/>
</dbReference>
<dbReference type="GO" id="GO:0003743">
    <property type="term" value="F:translation initiation factor activity"/>
    <property type="evidence" value="ECO:0007669"/>
    <property type="project" value="UniProtKB-UniRule"/>
</dbReference>
<keyword evidence="9" id="KW-1185">Reference proteome</keyword>
<evidence type="ECO:0000256" key="3">
    <source>
        <dbReference type="ARBA" id="ARBA00022917"/>
    </source>
</evidence>
<dbReference type="SUPFAM" id="SSF54364">
    <property type="entry name" value="Translation initiation factor IF3, N-terminal domain"/>
    <property type="match status" value="1"/>
</dbReference>
<feature type="domain" description="Translation initiation factor 3 N-terminal" evidence="7">
    <location>
        <begin position="3"/>
        <end position="71"/>
    </location>
</feature>
<dbReference type="STRING" id="1178515.SY83_16955"/>
<evidence type="ECO:0000256" key="5">
    <source>
        <dbReference type="SAM" id="MobiDB-lite"/>
    </source>
</evidence>
<dbReference type="SUPFAM" id="SSF55200">
    <property type="entry name" value="Translation initiation factor IF3, C-terminal domain"/>
    <property type="match status" value="1"/>
</dbReference>
<dbReference type="Gene3D" id="3.10.20.80">
    <property type="entry name" value="Translation initiation factor 3 (IF-3), N-terminal domain"/>
    <property type="match status" value="1"/>
</dbReference>
<protein>
    <recommendedName>
        <fullName evidence="4">Translation initiation factor IF-3</fullName>
    </recommendedName>
</protein>